<keyword evidence="2" id="KW-0812">Transmembrane</keyword>
<gene>
    <name evidence="3" type="ORF">GGR02_000986</name>
</gene>
<keyword evidence="2" id="KW-1133">Transmembrane helix</keyword>
<name>A0A840DNL5_9BACL</name>
<feature type="transmembrane region" description="Helical" evidence="2">
    <location>
        <begin position="12"/>
        <end position="30"/>
    </location>
</feature>
<accession>A0A840DNL5</accession>
<evidence type="ECO:0000256" key="1">
    <source>
        <dbReference type="SAM" id="MobiDB-lite"/>
    </source>
</evidence>
<dbReference type="AlphaFoldDB" id="A0A840DNL5"/>
<dbReference type="Proteomes" id="UP000559598">
    <property type="component" value="Unassembled WGS sequence"/>
</dbReference>
<dbReference type="EMBL" id="JACIDE010000005">
    <property type="protein sequence ID" value="MBB4073225.1"/>
    <property type="molecule type" value="Genomic_DNA"/>
</dbReference>
<proteinExistence type="predicted"/>
<reference evidence="3 4" key="1">
    <citation type="submission" date="2020-08" db="EMBL/GenBank/DDBJ databases">
        <title>Genomic Encyclopedia of Type Strains, Phase IV (KMG-IV): sequencing the most valuable type-strain genomes for metagenomic binning, comparative biology and taxonomic classification.</title>
        <authorList>
            <person name="Goeker M."/>
        </authorList>
    </citation>
    <scope>NUCLEOTIDE SEQUENCE [LARGE SCALE GENOMIC DNA]</scope>
    <source>
        <strain evidence="3 4">DSM 17075</strain>
    </source>
</reference>
<dbReference type="Gene3D" id="3.30.70.60">
    <property type="match status" value="1"/>
</dbReference>
<evidence type="ECO:0000313" key="4">
    <source>
        <dbReference type="Proteomes" id="UP000559598"/>
    </source>
</evidence>
<protein>
    <submittedName>
        <fullName evidence="3">Type IV pilus assembly protein PilO</fullName>
    </submittedName>
</protein>
<evidence type="ECO:0000313" key="3">
    <source>
        <dbReference type="EMBL" id="MBB4073225.1"/>
    </source>
</evidence>
<keyword evidence="4" id="KW-1185">Reference proteome</keyword>
<comment type="caution">
    <text evidence="3">The sequence shown here is derived from an EMBL/GenBank/DDBJ whole genome shotgun (WGS) entry which is preliminary data.</text>
</comment>
<dbReference type="RefSeq" id="WP_183183598.1">
    <property type="nucleotide sequence ID" value="NZ_BMNP01000009.1"/>
</dbReference>
<sequence>MTVQIGKREAMLLLLMVFVVTALFAFLYFYTLKPLHLRVAELKTTVANEQKLVTTLQEQTAKQQTAIIDSAVELQKKVPVKPLVEQLLLDLEKAEVVSDSFISNMSFNEDAGVNASQQAAAQTTEQKGKAQQSASTSTMQQNQASITLPAGLKKVTVQLTVQSPSYYQLERFLQTLEELPRIVSVESLSFTGNPELTSVESTVHPLTYSLTVSAFYHPGLASLQNQVPPLDVPPPSDKQNPLTELIPSSDDKPSTQR</sequence>
<organism evidence="3 4">
    <name type="scientific">Anoxybacteroides voinovskiense</name>
    <dbReference type="NCBI Taxonomy" id="230470"/>
    <lineage>
        <taxon>Bacteria</taxon>
        <taxon>Bacillati</taxon>
        <taxon>Bacillota</taxon>
        <taxon>Bacilli</taxon>
        <taxon>Bacillales</taxon>
        <taxon>Anoxybacillaceae</taxon>
        <taxon>Anoxybacteroides</taxon>
    </lineage>
</organism>
<dbReference type="InterPro" id="IPR014717">
    <property type="entry name" value="Transl_elong_EF1B/ribsomal_bS6"/>
</dbReference>
<evidence type="ECO:0000256" key="2">
    <source>
        <dbReference type="SAM" id="Phobius"/>
    </source>
</evidence>
<feature type="region of interest" description="Disordered" evidence="1">
    <location>
        <begin position="116"/>
        <end position="142"/>
    </location>
</feature>
<keyword evidence="2" id="KW-0472">Membrane</keyword>
<feature type="region of interest" description="Disordered" evidence="1">
    <location>
        <begin position="226"/>
        <end position="257"/>
    </location>
</feature>